<name>A0A0K9NRX7_ZOSMR</name>
<dbReference type="AlphaFoldDB" id="A0A0K9NRX7"/>
<dbReference type="SUPFAM" id="SSF51126">
    <property type="entry name" value="Pectin lyase-like"/>
    <property type="match status" value="1"/>
</dbReference>
<sequence>MLVVAANYPKEISFQSGKTRRQVLTDAKIDAKTSRVYHVIDYGADPTGKIDATDAIMRAISDVFTPMSESDLLAGIRTWVALRFTLTEDLICFLLRSGYHLPGAIHGGGESLHASIEFPTDRYLIELSSSSQSQSPSHQNYEYITIRDVMLDGNYRSGGIAVVNSLRTSLDNLYIVHFSSDGIFVKGGHEIYVRNSYLGQHITAGGDPREREILQEPVSISPATTTS</sequence>
<accession>A0A0K9NRX7</accession>
<keyword evidence="2" id="KW-1185">Reference proteome</keyword>
<dbReference type="PANTHER" id="PTHR33928">
    <property type="entry name" value="POLYGALACTURONASE QRT3"/>
    <property type="match status" value="1"/>
</dbReference>
<protein>
    <submittedName>
        <fullName evidence="1">Uncharacterized protein</fullName>
    </submittedName>
</protein>
<reference evidence="2" key="1">
    <citation type="journal article" date="2016" name="Nature">
        <title>The genome of the seagrass Zostera marina reveals angiosperm adaptation to the sea.</title>
        <authorList>
            <person name="Olsen J.L."/>
            <person name="Rouze P."/>
            <person name="Verhelst B."/>
            <person name="Lin Y.-C."/>
            <person name="Bayer T."/>
            <person name="Collen J."/>
            <person name="Dattolo E."/>
            <person name="De Paoli E."/>
            <person name="Dittami S."/>
            <person name="Maumus F."/>
            <person name="Michel G."/>
            <person name="Kersting A."/>
            <person name="Lauritano C."/>
            <person name="Lohaus R."/>
            <person name="Toepel M."/>
            <person name="Tonon T."/>
            <person name="Vanneste K."/>
            <person name="Amirebrahimi M."/>
            <person name="Brakel J."/>
            <person name="Bostroem C."/>
            <person name="Chovatia M."/>
            <person name="Grimwood J."/>
            <person name="Jenkins J.W."/>
            <person name="Jueterbock A."/>
            <person name="Mraz A."/>
            <person name="Stam W.T."/>
            <person name="Tice H."/>
            <person name="Bornberg-Bauer E."/>
            <person name="Green P.J."/>
            <person name="Pearson G.A."/>
            <person name="Procaccini G."/>
            <person name="Duarte C.M."/>
            <person name="Schmutz J."/>
            <person name="Reusch T.B.H."/>
            <person name="Van de Peer Y."/>
        </authorList>
    </citation>
    <scope>NUCLEOTIDE SEQUENCE [LARGE SCALE GENOMIC DNA]</scope>
    <source>
        <strain evidence="2">cv. Finnish</strain>
    </source>
</reference>
<gene>
    <name evidence="1" type="ORF">ZOSMA_69G00510</name>
</gene>
<dbReference type="InterPro" id="IPR011050">
    <property type="entry name" value="Pectin_lyase_fold/virulence"/>
</dbReference>
<organism evidence="1 2">
    <name type="scientific">Zostera marina</name>
    <name type="common">Eelgrass</name>
    <dbReference type="NCBI Taxonomy" id="29655"/>
    <lineage>
        <taxon>Eukaryota</taxon>
        <taxon>Viridiplantae</taxon>
        <taxon>Streptophyta</taxon>
        <taxon>Embryophyta</taxon>
        <taxon>Tracheophyta</taxon>
        <taxon>Spermatophyta</taxon>
        <taxon>Magnoliopsida</taxon>
        <taxon>Liliopsida</taxon>
        <taxon>Zosteraceae</taxon>
        <taxon>Zostera</taxon>
    </lineage>
</organism>
<dbReference type="Gene3D" id="2.160.20.10">
    <property type="entry name" value="Single-stranded right-handed beta-helix, Pectin lyase-like"/>
    <property type="match status" value="1"/>
</dbReference>
<comment type="caution">
    <text evidence="1">The sequence shown here is derived from an EMBL/GenBank/DDBJ whole genome shotgun (WGS) entry which is preliminary data.</text>
</comment>
<dbReference type="EMBL" id="LFYR01001802">
    <property type="protein sequence ID" value="KMZ59353.1"/>
    <property type="molecule type" value="Genomic_DNA"/>
</dbReference>
<dbReference type="Proteomes" id="UP000036987">
    <property type="component" value="Unassembled WGS sequence"/>
</dbReference>
<dbReference type="PANTHER" id="PTHR33928:SF7">
    <property type="entry name" value="POLYGALACTURONASE QRT3"/>
    <property type="match status" value="1"/>
</dbReference>
<dbReference type="OMA" id="IELWPES"/>
<evidence type="ECO:0000313" key="2">
    <source>
        <dbReference type="Proteomes" id="UP000036987"/>
    </source>
</evidence>
<dbReference type="OrthoDB" id="1046782at2759"/>
<dbReference type="GO" id="GO:0004650">
    <property type="term" value="F:polygalacturonase activity"/>
    <property type="evidence" value="ECO:0007669"/>
    <property type="project" value="InterPro"/>
</dbReference>
<dbReference type="InterPro" id="IPR012334">
    <property type="entry name" value="Pectin_lyas_fold"/>
</dbReference>
<proteinExistence type="predicted"/>
<evidence type="ECO:0000313" key="1">
    <source>
        <dbReference type="EMBL" id="KMZ59353.1"/>
    </source>
</evidence>
<dbReference type="InterPro" id="IPR039279">
    <property type="entry name" value="QRT3-like"/>
</dbReference>